<reference evidence="3" key="2">
    <citation type="submission" date="2021-02" db="EMBL/GenBank/DDBJ databases">
        <authorList>
            <person name="Kimball J.A."/>
            <person name="Haas M.W."/>
            <person name="Macchietto M."/>
            <person name="Kono T."/>
            <person name="Duquette J."/>
            <person name="Shao M."/>
        </authorList>
    </citation>
    <scope>NUCLEOTIDE SEQUENCE</scope>
    <source>
        <tissue evidence="3">Fresh leaf tissue</tissue>
    </source>
</reference>
<organism evidence="3 4">
    <name type="scientific">Zizania palustris</name>
    <name type="common">Northern wild rice</name>
    <dbReference type="NCBI Taxonomy" id="103762"/>
    <lineage>
        <taxon>Eukaryota</taxon>
        <taxon>Viridiplantae</taxon>
        <taxon>Streptophyta</taxon>
        <taxon>Embryophyta</taxon>
        <taxon>Tracheophyta</taxon>
        <taxon>Spermatophyta</taxon>
        <taxon>Magnoliopsida</taxon>
        <taxon>Liliopsida</taxon>
        <taxon>Poales</taxon>
        <taxon>Poaceae</taxon>
        <taxon>BOP clade</taxon>
        <taxon>Oryzoideae</taxon>
        <taxon>Oryzeae</taxon>
        <taxon>Zizaniinae</taxon>
        <taxon>Zizania</taxon>
    </lineage>
</organism>
<dbReference type="EMBL" id="JAAALK010000284">
    <property type="protein sequence ID" value="KAG8067540.1"/>
    <property type="molecule type" value="Genomic_DNA"/>
</dbReference>
<proteinExistence type="predicted"/>
<reference evidence="3" key="1">
    <citation type="journal article" date="2021" name="bioRxiv">
        <title>Whole Genome Assembly and Annotation of Northern Wild Rice, Zizania palustris L., Supports a Whole Genome Duplication in the Zizania Genus.</title>
        <authorList>
            <person name="Haas M."/>
            <person name="Kono T."/>
            <person name="Macchietto M."/>
            <person name="Millas R."/>
            <person name="McGilp L."/>
            <person name="Shao M."/>
            <person name="Duquette J."/>
            <person name="Hirsch C.N."/>
            <person name="Kimball J."/>
        </authorList>
    </citation>
    <scope>NUCLEOTIDE SEQUENCE</scope>
    <source>
        <tissue evidence="3">Fresh leaf tissue</tissue>
    </source>
</reference>
<feature type="domain" description="Nucleoside phosphorylase" evidence="2">
    <location>
        <begin position="62"/>
        <end position="360"/>
    </location>
</feature>
<evidence type="ECO:0000313" key="3">
    <source>
        <dbReference type="EMBL" id="KAG8067540.1"/>
    </source>
</evidence>
<sequence>MAASTTLRSSSSTAPPLTLLGRRLIPLLLLVAAMAAAAAVEAAVPASAEQAVRRVNRRGPFLGVVVPNGFEMDPLLRSPAFSPAKKLPHLDVAGRRFRFGMIGQKKVIIVMTGLGMLNSGVTTQLLLTLFDVEGIVHFGIAGNADPDLHIGDVTVPRYWGHTGLWNWQRHGDGPEKELALESNGDYTRKYGALNFSSYSVPAAGNLLNSVWYQPEEVFPADGTPESRRHEFWVPVDDRYHQLSKKLEGMTLERCVNGTATSTATCLPRPPAVAHVERGCSASVFVDNAAYRQFLRSRFGVTPIDMESAAVALVALQQGTPFIAIRSLSDLAGGGSAESNEAGVFAALAAQNAVAATVHFISLLSS</sequence>
<comment type="caution">
    <text evidence="3">The sequence shown here is derived from an EMBL/GenBank/DDBJ whole genome shotgun (WGS) entry which is preliminary data.</text>
</comment>
<dbReference type="Proteomes" id="UP000729402">
    <property type="component" value="Unassembled WGS sequence"/>
</dbReference>
<dbReference type="OrthoDB" id="1891335at2759"/>
<evidence type="ECO:0000256" key="1">
    <source>
        <dbReference type="SAM" id="SignalP"/>
    </source>
</evidence>
<evidence type="ECO:0000313" key="4">
    <source>
        <dbReference type="Proteomes" id="UP000729402"/>
    </source>
</evidence>
<dbReference type="PANTHER" id="PTHR21234">
    <property type="entry name" value="PURINE NUCLEOSIDE PHOSPHORYLASE"/>
    <property type="match status" value="1"/>
</dbReference>
<dbReference type="GO" id="GO:0003824">
    <property type="term" value="F:catalytic activity"/>
    <property type="evidence" value="ECO:0007669"/>
    <property type="project" value="InterPro"/>
</dbReference>
<dbReference type="PANTHER" id="PTHR21234:SF42">
    <property type="entry name" value="PHOSPHORYLASE SUPERFAMILY PROTEIN"/>
    <property type="match status" value="1"/>
</dbReference>
<dbReference type="Pfam" id="PF01048">
    <property type="entry name" value="PNP_UDP_1"/>
    <property type="match status" value="1"/>
</dbReference>
<name>A0A8J5SVL8_ZIZPA</name>
<dbReference type="GO" id="GO:0009116">
    <property type="term" value="P:nucleoside metabolic process"/>
    <property type="evidence" value="ECO:0007669"/>
    <property type="project" value="InterPro"/>
</dbReference>
<dbReference type="AlphaFoldDB" id="A0A8J5SVL8"/>
<dbReference type="InterPro" id="IPR000845">
    <property type="entry name" value="Nucleoside_phosphorylase_d"/>
</dbReference>
<feature type="chain" id="PRO_5035328178" description="Nucleoside phosphorylase domain-containing protein" evidence="1">
    <location>
        <begin position="43"/>
        <end position="365"/>
    </location>
</feature>
<gene>
    <name evidence="3" type="ORF">GUJ93_ZPchr0005g14881</name>
</gene>
<accession>A0A8J5SVL8</accession>
<dbReference type="CDD" id="cd09008">
    <property type="entry name" value="MTAN"/>
    <property type="match status" value="1"/>
</dbReference>
<protein>
    <recommendedName>
        <fullName evidence="2">Nucleoside phosphorylase domain-containing protein</fullName>
    </recommendedName>
</protein>
<keyword evidence="1" id="KW-0732">Signal</keyword>
<feature type="signal peptide" evidence="1">
    <location>
        <begin position="1"/>
        <end position="42"/>
    </location>
</feature>
<evidence type="ECO:0000259" key="2">
    <source>
        <dbReference type="Pfam" id="PF01048"/>
    </source>
</evidence>
<keyword evidence="4" id="KW-1185">Reference proteome</keyword>